<sequence>MFVESLMARVIPQTSASLEKPGVLPRRDITNGWVFSAANWTCHRPSQAVCHQVDGWCIYHVRSHPLWCWCGTRCSRQHRQTHREALEEVIEVNVPQVGPRTDPVCNGSLPGMWLTSPIHHPPSDSGAVQVALEQRQPVSREAELFKLCQEAPWCQHSQRPRAVPGKHQRWAASVQGVLP</sequence>
<evidence type="ECO:0000313" key="2">
    <source>
        <dbReference type="Proteomes" id="UP000770661"/>
    </source>
</evidence>
<dbReference type="AlphaFoldDB" id="A0A8J4XWZ4"/>
<reference evidence="1" key="1">
    <citation type="submission" date="2020-07" db="EMBL/GenBank/DDBJ databases">
        <title>The High-quality genome of the commercially important snow crab, Chionoecetes opilio.</title>
        <authorList>
            <person name="Jeong J.-H."/>
            <person name="Ryu S."/>
        </authorList>
    </citation>
    <scope>NUCLEOTIDE SEQUENCE</scope>
    <source>
        <strain evidence="1">MADBK_172401_WGS</strain>
        <tissue evidence="1">Digestive gland</tissue>
    </source>
</reference>
<dbReference type="Proteomes" id="UP000770661">
    <property type="component" value="Unassembled WGS sequence"/>
</dbReference>
<keyword evidence="2" id="KW-1185">Reference proteome</keyword>
<accession>A0A8J4XWZ4</accession>
<comment type="caution">
    <text evidence="1">The sequence shown here is derived from an EMBL/GenBank/DDBJ whole genome shotgun (WGS) entry which is preliminary data.</text>
</comment>
<proteinExistence type="predicted"/>
<gene>
    <name evidence="1" type="ORF">GWK47_009409</name>
</gene>
<name>A0A8J4XWZ4_CHIOP</name>
<protein>
    <submittedName>
        <fullName evidence="1">Uncharacterized protein</fullName>
    </submittedName>
</protein>
<evidence type="ECO:0000313" key="1">
    <source>
        <dbReference type="EMBL" id="KAG0716558.1"/>
    </source>
</evidence>
<organism evidence="1 2">
    <name type="scientific">Chionoecetes opilio</name>
    <name type="common">Atlantic snow crab</name>
    <name type="synonym">Cancer opilio</name>
    <dbReference type="NCBI Taxonomy" id="41210"/>
    <lineage>
        <taxon>Eukaryota</taxon>
        <taxon>Metazoa</taxon>
        <taxon>Ecdysozoa</taxon>
        <taxon>Arthropoda</taxon>
        <taxon>Crustacea</taxon>
        <taxon>Multicrustacea</taxon>
        <taxon>Malacostraca</taxon>
        <taxon>Eumalacostraca</taxon>
        <taxon>Eucarida</taxon>
        <taxon>Decapoda</taxon>
        <taxon>Pleocyemata</taxon>
        <taxon>Brachyura</taxon>
        <taxon>Eubrachyura</taxon>
        <taxon>Majoidea</taxon>
        <taxon>Majidae</taxon>
        <taxon>Chionoecetes</taxon>
    </lineage>
</organism>
<dbReference type="EMBL" id="JACEEZ010018756">
    <property type="protein sequence ID" value="KAG0716558.1"/>
    <property type="molecule type" value="Genomic_DNA"/>
</dbReference>